<keyword evidence="1" id="KW-1133">Transmembrane helix</keyword>
<keyword evidence="1" id="KW-0472">Membrane</keyword>
<organism evidence="2 3">
    <name type="scientific">Rhizobium viscosum</name>
    <name type="common">Arthrobacter viscosus</name>
    <dbReference type="NCBI Taxonomy" id="1673"/>
    <lineage>
        <taxon>Bacteria</taxon>
        <taxon>Pseudomonadati</taxon>
        <taxon>Pseudomonadota</taxon>
        <taxon>Alphaproteobacteria</taxon>
        <taxon>Hyphomicrobiales</taxon>
        <taxon>Rhizobiaceae</taxon>
        <taxon>Rhizobium/Agrobacterium group</taxon>
        <taxon>Rhizobium</taxon>
    </lineage>
</organism>
<sequence>MRDLTLQIAGTLAILVAIGHGAIAELQVFPKAHIESKRTRRLLRMVWQASTIDWICIGALLIAAPALGSENARRCIIMVAIVAYSYAAIGNAVASRGRHIGWCLMGAVVGLSLMGL</sequence>
<name>A0ABR9IM56_RHIVS</name>
<feature type="transmembrane region" description="Helical" evidence="1">
    <location>
        <begin position="45"/>
        <end position="68"/>
    </location>
</feature>
<feature type="transmembrane region" description="Helical" evidence="1">
    <location>
        <begin position="75"/>
        <end position="93"/>
    </location>
</feature>
<evidence type="ECO:0000313" key="2">
    <source>
        <dbReference type="EMBL" id="MBE1504266.1"/>
    </source>
</evidence>
<dbReference type="EMBL" id="JADBEC010000001">
    <property type="protein sequence ID" value="MBE1504266.1"/>
    <property type="molecule type" value="Genomic_DNA"/>
</dbReference>
<gene>
    <name evidence="2" type="ORF">H4W29_001447</name>
</gene>
<dbReference type="Proteomes" id="UP000620262">
    <property type="component" value="Unassembled WGS sequence"/>
</dbReference>
<evidence type="ECO:0000256" key="1">
    <source>
        <dbReference type="SAM" id="Phobius"/>
    </source>
</evidence>
<protein>
    <submittedName>
        <fullName evidence="2">Uncharacterized protein</fullName>
    </submittedName>
</protein>
<keyword evidence="1" id="KW-0812">Transmembrane</keyword>
<accession>A0ABR9IM56</accession>
<evidence type="ECO:0000313" key="3">
    <source>
        <dbReference type="Proteomes" id="UP000620262"/>
    </source>
</evidence>
<dbReference type="RefSeq" id="WP_192728320.1">
    <property type="nucleotide sequence ID" value="NZ_BAAAVL010000001.1"/>
</dbReference>
<comment type="caution">
    <text evidence="2">The sequence shown here is derived from an EMBL/GenBank/DDBJ whole genome shotgun (WGS) entry which is preliminary data.</text>
</comment>
<proteinExistence type="predicted"/>
<reference evidence="2 3" key="1">
    <citation type="submission" date="2020-10" db="EMBL/GenBank/DDBJ databases">
        <title>Sequencing the genomes of 1000 actinobacteria strains.</title>
        <authorList>
            <person name="Klenk H.-P."/>
        </authorList>
    </citation>
    <scope>NUCLEOTIDE SEQUENCE [LARGE SCALE GENOMIC DNA]</scope>
    <source>
        <strain evidence="2 3">DSM 7307</strain>
    </source>
</reference>
<keyword evidence="3" id="KW-1185">Reference proteome</keyword>